<feature type="domain" description="Peptidase S74" evidence="3">
    <location>
        <begin position="344"/>
        <end position="456"/>
    </location>
</feature>
<dbReference type="EMBL" id="JACGXL010000002">
    <property type="protein sequence ID" value="MBA8887437.1"/>
    <property type="molecule type" value="Genomic_DNA"/>
</dbReference>
<keyword evidence="1" id="KW-0175">Coiled coil</keyword>
<gene>
    <name evidence="4" type="ORF">FHW12_001651</name>
</gene>
<feature type="chain" id="PRO_5032523282" description="Peptidase S74 domain-containing protein" evidence="2">
    <location>
        <begin position="24"/>
        <end position="458"/>
    </location>
</feature>
<keyword evidence="2" id="KW-0732">Signal</keyword>
<dbReference type="InterPro" id="IPR030392">
    <property type="entry name" value="S74_ICA"/>
</dbReference>
<dbReference type="Proteomes" id="UP000550401">
    <property type="component" value="Unassembled WGS sequence"/>
</dbReference>
<sequence length="458" mass="47632">MNRWTWLVALAAALGVGATAARAQSFTYHGSLQDAGKAADGRYDMQLTLYSQRNGGTIVAGPVTLFGVVVTEGRFVTQVDFGTLPHALAQGWVEVKVKAAADTAFTSLDARSPVTPDGGCPGSWALDGNVGTSSSSFLGTLDAMPVWIEANNTLNTVFRPNGAVGLAHPDGENGAYSVAIGFHAKTNNAGSTMVGGYQDGGLSQAIGGDSAPNQFIVGAAGGMGINTAHAPDGNALRDELTIAPSAVLPGTNADLTLETSTTDGYSGFHFEAAPNGFLTLHGLYTASGVLDYDNLLRVNYSHNIGGYFAFNGSTYTGPITVGNAGGGFGNGAYVSTGGVWTNASSRSFKEGFAAVDAAAVLDKLVALPLQTWVYKASHEEGQHMGPFAEDFARTFGLGNDEQHIATVDESGVAFAAIQGLNRKVERENAALRTQNAELRERLERIAARLDALDARGEK</sequence>
<keyword evidence="5" id="KW-1185">Reference proteome</keyword>
<dbReference type="PROSITE" id="PS51688">
    <property type="entry name" value="ICA"/>
    <property type="match status" value="1"/>
</dbReference>
<feature type="signal peptide" evidence="2">
    <location>
        <begin position="1"/>
        <end position="23"/>
    </location>
</feature>
<name>A0A839ESL2_9GAMM</name>
<reference evidence="4 5" key="1">
    <citation type="submission" date="2020-07" db="EMBL/GenBank/DDBJ databases">
        <title>Genomic Encyclopedia of Type Strains, Phase IV (KMG-V): Genome sequencing to study the core and pangenomes of soil and plant-associated prokaryotes.</title>
        <authorList>
            <person name="Whitman W."/>
        </authorList>
    </citation>
    <scope>NUCLEOTIDE SEQUENCE [LARGE SCALE GENOMIC DNA]</scope>
    <source>
        <strain evidence="4 5">RH2WT43</strain>
    </source>
</reference>
<evidence type="ECO:0000313" key="4">
    <source>
        <dbReference type="EMBL" id="MBA8887437.1"/>
    </source>
</evidence>
<protein>
    <recommendedName>
        <fullName evidence="3">Peptidase S74 domain-containing protein</fullName>
    </recommendedName>
</protein>
<dbReference type="Pfam" id="PF13884">
    <property type="entry name" value="Peptidase_S74"/>
    <property type="match status" value="1"/>
</dbReference>
<dbReference type="RefSeq" id="WP_182530509.1">
    <property type="nucleotide sequence ID" value="NZ_JACGXL010000002.1"/>
</dbReference>
<feature type="coiled-coil region" evidence="1">
    <location>
        <begin position="417"/>
        <end position="455"/>
    </location>
</feature>
<organism evidence="4 5">
    <name type="scientific">Dokdonella fugitiva</name>
    <dbReference type="NCBI Taxonomy" id="328517"/>
    <lineage>
        <taxon>Bacteria</taxon>
        <taxon>Pseudomonadati</taxon>
        <taxon>Pseudomonadota</taxon>
        <taxon>Gammaproteobacteria</taxon>
        <taxon>Lysobacterales</taxon>
        <taxon>Rhodanobacteraceae</taxon>
        <taxon>Dokdonella</taxon>
    </lineage>
</organism>
<accession>A0A839ESL2</accession>
<comment type="caution">
    <text evidence="4">The sequence shown here is derived from an EMBL/GenBank/DDBJ whole genome shotgun (WGS) entry which is preliminary data.</text>
</comment>
<evidence type="ECO:0000256" key="2">
    <source>
        <dbReference type="SAM" id="SignalP"/>
    </source>
</evidence>
<evidence type="ECO:0000313" key="5">
    <source>
        <dbReference type="Proteomes" id="UP000550401"/>
    </source>
</evidence>
<dbReference type="AlphaFoldDB" id="A0A839ESL2"/>
<proteinExistence type="predicted"/>
<evidence type="ECO:0000256" key="1">
    <source>
        <dbReference type="SAM" id="Coils"/>
    </source>
</evidence>
<evidence type="ECO:0000259" key="3">
    <source>
        <dbReference type="PROSITE" id="PS51688"/>
    </source>
</evidence>